<dbReference type="PANTHER" id="PTHR16151">
    <property type="entry name" value="HAUS AUGMIN-LIKE COMPLEX SUBUNIT 6"/>
    <property type="match status" value="1"/>
</dbReference>
<evidence type="ECO:0000313" key="3">
    <source>
        <dbReference type="EMBL" id="KKA27665.1"/>
    </source>
</evidence>
<comment type="caution">
    <text evidence="3">The sequence shown here is derived from an EMBL/GenBank/DDBJ whole genome shotgun (WGS) entry which is preliminary data.</text>
</comment>
<feature type="region of interest" description="Disordered" evidence="1">
    <location>
        <begin position="475"/>
        <end position="505"/>
    </location>
</feature>
<dbReference type="OrthoDB" id="5575722at2759"/>
<dbReference type="AlphaFoldDB" id="A0A0F4ZBM3"/>
<reference evidence="3 4" key="1">
    <citation type="submission" date="2015-03" db="EMBL/GenBank/DDBJ databases">
        <authorList>
            <person name="Radwan O."/>
            <person name="Al-Naeli F.A."/>
            <person name="Rendon G.A."/>
            <person name="Fields C."/>
        </authorList>
    </citation>
    <scope>NUCLEOTIDE SEQUENCE [LARGE SCALE GENOMIC DNA]</scope>
    <source>
        <strain evidence="3">CR-DP1</strain>
    </source>
</reference>
<gene>
    <name evidence="3" type="ORF">TD95_001248</name>
</gene>
<protein>
    <recommendedName>
        <fullName evidence="2">HAUS augmin-like complex subunit 6 N-terminal domain-containing protein</fullName>
    </recommendedName>
</protein>
<dbReference type="GO" id="GO:0008017">
    <property type="term" value="F:microtubule binding"/>
    <property type="evidence" value="ECO:0007669"/>
    <property type="project" value="TreeGrafter"/>
</dbReference>
<dbReference type="Pfam" id="PF14661">
    <property type="entry name" value="HAUS6_N"/>
    <property type="match status" value="1"/>
</dbReference>
<proteinExistence type="predicted"/>
<dbReference type="PANTHER" id="PTHR16151:SF2">
    <property type="entry name" value="HAUS AUGMIN-LIKE COMPLEX SUBUNIT 6"/>
    <property type="match status" value="1"/>
</dbReference>
<feature type="region of interest" description="Disordered" evidence="1">
    <location>
        <begin position="1"/>
        <end position="87"/>
    </location>
</feature>
<feature type="region of interest" description="Disordered" evidence="1">
    <location>
        <begin position="754"/>
        <end position="777"/>
    </location>
</feature>
<evidence type="ECO:0000259" key="2">
    <source>
        <dbReference type="Pfam" id="PF14661"/>
    </source>
</evidence>
<dbReference type="GO" id="GO:0051225">
    <property type="term" value="P:spindle assembly"/>
    <property type="evidence" value="ECO:0007669"/>
    <property type="project" value="InterPro"/>
</dbReference>
<feature type="compositionally biased region" description="Low complexity" evidence="1">
    <location>
        <begin position="24"/>
        <end position="83"/>
    </location>
</feature>
<evidence type="ECO:0000256" key="1">
    <source>
        <dbReference type="SAM" id="MobiDB-lite"/>
    </source>
</evidence>
<sequence>MASSTTTAGLIRARSMRTHTATATGPGSLTPSSSSNFLRRAATISTTVPASSAASVSTSTSSSASTEQKSTSSSTKKGAAKSALNASSSPSQNLKLFLANLRALDLDLHPDWPGITPDIFVGSPLSSPDQKRRVQCVEWALYHLFQLWDPEETRSKLSPLFPPNDQVQSLNLRTTFLRWLDQLKKSGLLSRETLLRKTMLDECKGDRFEEVMATFSAAVLRKVTKIKTKGRHPSIAQTMALEDRGAAGDRPEMAVLMLAYQASVSRQLREKKKARQMFQDLADVLSTKEKTIVQRQEYLNAVYSPHSLPREEKIEMFNLVRNNWAGNEQWMETLLHGDEAAKRDPFFTTPFDRVWRRLHAGRISDLEDKKGGLLEQLDTRIRMQQERLAKWQDFRERLFGTTAEVKPIMAKRISLNKSNKSLDLHFRDHLGLSLVAMSPRRKRLNSISAAPPTLPVDAGEYASFIDDFQNEFASAGKAKQTTPVPSWRTRASPRRSLRGPSFGHEVKEAVEDGKVQETAWERAVERPIKVRRGDDNPLRRSIALRVPSPKPPPKISFPSPKRASDVLHEAVALQKLEPQEPTAQFTLARRPAVRLAAEPQPIEDRTAQMIELAEKATLSPIAITKPKKPLSLAERARLSMMKSPAFHVELEDDDDDSESIPSVTVQEPEPQEDENQAYEDLVSRTRKSMAGFEAAQKKAQVDRQRSLKMQRSESKKNKPHFDDMQDGNSLSVEDNAKYEQRVVELMDADHDYEAVFRSRPRIKSSPAPSPNRMGFTS</sequence>
<dbReference type="GO" id="GO:0070652">
    <property type="term" value="C:HAUS complex"/>
    <property type="evidence" value="ECO:0007669"/>
    <property type="project" value="InterPro"/>
</dbReference>
<keyword evidence="4" id="KW-1185">Reference proteome</keyword>
<feature type="region of interest" description="Disordered" evidence="1">
    <location>
        <begin position="649"/>
        <end position="735"/>
    </location>
</feature>
<accession>A0A0F4ZBM3</accession>
<feature type="compositionally biased region" description="Basic and acidic residues" evidence="1">
    <location>
        <begin position="695"/>
        <end position="723"/>
    </location>
</feature>
<name>A0A0F4ZBM3_9PEZI</name>
<dbReference type="Proteomes" id="UP000033483">
    <property type="component" value="Unassembled WGS sequence"/>
</dbReference>
<evidence type="ECO:0000313" key="4">
    <source>
        <dbReference type="Proteomes" id="UP000033483"/>
    </source>
</evidence>
<feature type="domain" description="HAUS augmin-like complex subunit 6 N-terminal" evidence="2">
    <location>
        <begin position="97"/>
        <end position="324"/>
    </location>
</feature>
<dbReference type="InterPro" id="IPR028163">
    <property type="entry name" value="HAUS_6_N"/>
</dbReference>
<organism evidence="3 4">
    <name type="scientific">Thielaviopsis punctulata</name>
    <dbReference type="NCBI Taxonomy" id="72032"/>
    <lineage>
        <taxon>Eukaryota</taxon>
        <taxon>Fungi</taxon>
        <taxon>Dikarya</taxon>
        <taxon>Ascomycota</taxon>
        <taxon>Pezizomycotina</taxon>
        <taxon>Sordariomycetes</taxon>
        <taxon>Hypocreomycetidae</taxon>
        <taxon>Microascales</taxon>
        <taxon>Ceratocystidaceae</taxon>
        <taxon>Thielaviopsis</taxon>
    </lineage>
</organism>
<dbReference type="InterPro" id="IPR026797">
    <property type="entry name" value="HAUS_6"/>
</dbReference>
<dbReference type="EMBL" id="LAEV01001610">
    <property type="protein sequence ID" value="KKA27665.1"/>
    <property type="molecule type" value="Genomic_DNA"/>
</dbReference>
<dbReference type="GO" id="GO:1990498">
    <property type="term" value="C:mitotic spindle microtubule"/>
    <property type="evidence" value="ECO:0007669"/>
    <property type="project" value="TreeGrafter"/>
</dbReference>